<dbReference type="PROSITE" id="PS01044">
    <property type="entry name" value="SQUALEN_PHYTOEN_SYN_1"/>
    <property type="match status" value="1"/>
</dbReference>
<comment type="caution">
    <text evidence="8">The sequence shown here is derived from an EMBL/GenBank/DDBJ whole genome shotgun (WGS) entry which is preliminary data.</text>
</comment>
<evidence type="ECO:0000256" key="6">
    <source>
        <dbReference type="ARBA" id="ARBA00022746"/>
    </source>
</evidence>
<reference evidence="9" key="1">
    <citation type="journal article" date="2020" name="Nat. Commun.">
        <title>Genome assembly of wild tea tree DASZ reveals pedigree and selection history of tea varieties.</title>
        <authorList>
            <person name="Zhang W."/>
            <person name="Zhang Y."/>
            <person name="Qiu H."/>
            <person name="Guo Y."/>
            <person name="Wan H."/>
            <person name="Zhang X."/>
            <person name="Scossa F."/>
            <person name="Alseekh S."/>
            <person name="Zhang Q."/>
            <person name="Wang P."/>
            <person name="Xu L."/>
            <person name="Schmidt M.H."/>
            <person name="Jia X."/>
            <person name="Li D."/>
            <person name="Zhu A."/>
            <person name="Guo F."/>
            <person name="Chen W."/>
            <person name="Ni D."/>
            <person name="Usadel B."/>
            <person name="Fernie A.R."/>
            <person name="Wen W."/>
        </authorList>
    </citation>
    <scope>NUCLEOTIDE SEQUENCE [LARGE SCALE GENOMIC DNA]</scope>
    <source>
        <strain evidence="9">cv. G240</strain>
    </source>
</reference>
<dbReference type="SFLD" id="SFLDG01212">
    <property type="entry name" value="Phytoene_synthase_like"/>
    <property type="match status" value="1"/>
</dbReference>
<comment type="pathway">
    <text evidence="2">Carotenoid biosynthesis; phytoene biosynthesis; all-trans-phytoene from geranylgeranyl diphosphate: step 1/1.</text>
</comment>
<evidence type="ECO:0000256" key="5">
    <source>
        <dbReference type="ARBA" id="ARBA00022679"/>
    </source>
</evidence>
<dbReference type="GO" id="GO:0004311">
    <property type="term" value="F:geranylgeranyl diphosphate synthase activity"/>
    <property type="evidence" value="ECO:0007669"/>
    <property type="project" value="InterPro"/>
</dbReference>
<keyword evidence="5" id="KW-0808">Transferase</keyword>
<dbReference type="EC" id="2.5.1.32" evidence="4"/>
<dbReference type="InterPro" id="IPR002060">
    <property type="entry name" value="Squ/phyt_synthse"/>
</dbReference>
<dbReference type="FunFam" id="1.10.600.10:FF:000004">
    <property type="entry name" value="Phytoene synthase chloroplastic"/>
    <property type="match status" value="1"/>
</dbReference>
<dbReference type="Pfam" id="PF00494">
    <property type="entry name" value="SQS_PSY"/>
    <property type="match status" value="1"/>
</dbReference>
<dbReference type="InterPro" id="IPR044843">
    <property type="entry name" value="Trans_IPPS_bact-type"/>
</dbReference>
<evidence type="ECO:0000313" key="8">
    <source>
        <dbReference type="EMBL" id="KAF5960728.1"/>
    </source>
</evidence>
<dbReference type="PANTHER" id="PTHR31480">
    <property type="entry name" value="BIFUNCTIONAL LYCOPENE CYCLASE/PHYTOENE SYNTHASE"/>
    <property type="match status" value="1"/>
</dbReference>
<dbReference type="PROSITE" id="PS01045">
    <property type="entry name" value="SQUALEN_PHYTOEN_SYN_2"/>
    <property type="match status" value="1"/>
</dbReference>
<dbReference type="GO" id="GO:0009536">
    <property type="term" value="C:plastid"/>
    <property type="evidence" value="ECO:0007669"/>
    <property type="project" value="UniProtKB-ARBA"/>
</dbReference>
<reference evidence="8 9" key="2">
    <citation type="submission" date="2020-07" db="EMBL/GenBank/DDBJ databases">
        <title>Genome assembly of wild tea tree DASZ reveals pedigree and selection history of tea varieties.</title>
        <authorList>
            <person name="Zhang W."/>
        </authorList>
    </citation>
    <scope>NUCLEOTIDE SEQUENCE [LARGE SCALE GENOMIC DNA]</scope>
    <source>
        <strain evidence="9">cv. G240</strain>
        <tissue evidence="8">Leaf</tissue>
    </source>
</reference>
<comment type="similarity">
    <text evidence="3">Belongs to the phytoene/squalene synthase family.</text>
</comment>
<dbReference type="SUPFAM" id="SSF48576">
    <property type="entry name" value="Terpenoid synthases"/>
    <property type="match status" value="1"/>
</dbReference>
<keyword evidence="9" id="KW-1185">Reference proteome</keyword>
<dbReference type="AlphaFoldDB" id="A0A7J7I971"/>
<dbReference type="EMBL" id="JACBKZ010000001">
    <property type="protein sequence ID" value="KAF5960728.1"/>
    <property type="molecule type" value="Genomic_DNA"/>
</dbReference>
<evidence type="ECO:0000256" key="4">
    <source>
        <dbReference type="ARBA" id="ARBA00012396"/>
    </source>
</evidence>
<evidence type="ECO:0000256" key="2">
    <source>
        <dbReference type="ARBA" id="ARBA00005172"/>
    </source>
</evidence>
<protein>
    <recommendedName>
        <fullName evidence="4">15-cis-phytoene synthase</fullName>
        <ecNumber evidence="4">2.5.1.32</ecNumber>
    </recommendedName>
</protein>
<dbReference type="GO" id="GO:0016117">
    <property type="term" value="P:carotenoid biosynthetic process"/>
    <property type="evidence" value="ECO:0007669"/>
    <property type="project" value="UniProtKB-KW"/>
</dbReference>
<gene>
    <name evidence="8" type="ORF">HYC85_001937</name>
</gene>
<evidence type="ECO:0000256" key="7">
    <source>
        <dbReference type="ARBA" id="ARBA00023229"/>
    </source>
</evidence>
<dbReference type="GO" id="GO:0046905">
    <property type="term" value="F:15-cis-phytoene synthase activity"/>
    <property type="evidence" value="ECO:0007669"/>
    <property type="project" value="UniProtKB-EC"/>
</dbReference>
<proteinExistence type="inferred from homology"/>
<evidence type="ECO:0000313" key="9">
    <source>
        <dbReference type="Proteomes" id="UP000593564"/>
    </source>
</evidence>
<dbReference type="InterPro" id="IPR008949">
    <property type="entry name" value="Isoprenoid_synthase_dom_sf"/>
</dbReference>
<dbReference type="InterPro" id="IPR033904">
    <property type="entry name" value="Trans_IPPS_HH"/>
</dbReference>
<dbReference type="InterPro" id="IPR019845">
    <property type="entry name" value="Squalene/phytoene_synthase_CS"/>
</dbReference>
<dbReference type="Proteomes" id="UP000593564">
    <property type="component" value="Unassembled WGS sequence"/>
</dbReference>
<organism evidence="8 9">
    <name type="scientific">Camellia sinensis</name>
    <name type="common">Tea plant</name>
    <name type="synonym">Thea sinensis</name>
    <dbReference type="NCBI Taxonomy" id="4442"/>
    <lineage>
        <taxon>Eukaryota</taxon>
        <taxon>Viridiplantae</taxon>
        <taxon>Streptophyta</taxon>
        <taxon>Embryophyta</taxon>
        <taxon>Tracheophyta</taxon>
        <taxon>Spermatophyta</taxon>
        <taxon>Magnoliopsida</taxon>
        <taxon>eudicotyledons</taxon>
        <taxon>Gunneridae</taxon>
        <taxon>Pentapetalae</taxon>
        <taxon>asterids</taxon>
        <taxon>Ericales</taxon>
        <taxon>Theaceae</taxon>
        <taxon>Camellia</taxon>
    </lineage>
</organism>
<evidence type="ECO:0000256" key="3">
    <source>
        <dbReference type="ARBA" id="ARBA00006251"/>
    </source>
</evidence>
<evidence type="ECO:0000256" key="1">
    <source>
        <dbReference type="ARBA" id="ARBA00001805"/>
    </source>
</evidence>
<keyword evidence="6" id="KW-0125">Carotenoid biosynthesis</keyword>
<name>A0A7J7I971_CAMSI</name>
<dbReference type="CDD" id="cd00683">
    <property type="entry name" value="Trans_IPPS_HH"/>
    <property type="match status" value="1"/>
</dbReference>
<keyword evidence="7" id="KW-0414">Isoprene biosynthesis</keyword>
<dbReference type="GO" id="GO:0051996">
    <property type="term" value="F:squalene synthase [NAD(P)H] activity"/>
    <property type="evidence" value="ECO:0007669"/>
    <property type="project" value="InterPro"/>
</dbReference>
<dbReference type="Gene3D" id="1.10.600.10">
    <property type="entry name" value="Farnesyl Diphosphate Synthase"/>
    <property type="match status" value="1"/>
</dbReference>
<comment type="catalytic activity">
    <reaction evidence="1">
        <text>2 (2E,6E,10E)-geranylgeranyl diphosphate = 15-cis-phytoene + 2 diphosphate</text>
        <dbReference type="Rhea" id="RHEA:34475"/>
        <dbReference type="ChEBI" id="CHEBI:27787"/>
        <dbReference type="ChEBI" id="CHEBI:33019"/>
        <dbReference type="ChEBI" id="CHEBI:58756"/>
        <dbReference type="EC" id="2.5.1.32"/>
    </reaction>
</comment>
<sequence>MSAALLWVVSPNSEVSSGFGFLESVREGNRLLDSSKFSPRDRTLICHGRFKKIKKQSYKIEKKGNFPVLSSMVANPAGELAITSEQKVYDVVLKQAALVKKHLKSDEEYDVKPDIVLPGTSSLLSEAYDRCGEVCAEYAKTFYLGTLLMTPERRRAIWAIYVWCRRTDELVDGPNASHITPTALDRWESRLEDLFRGRPFDMLDAALSDTVTKFPVDIQPFKDMIEGMRLDLKKSRYKNFDELYLYCYYVAGTVGLMSVPVMGIALESQATTESVYNAALALGIANQLTNILRDVGEDARRGRVYLPQDELAQAGLSDEDIFAGKVTEKWRNFMKNQIKRARMFFDEAEKGVTELSSASRWPVWASLLLYRQILDEIEANDYNNFTRRAYVSKPKKIVALPVAYAKSLVPPSRLSLLSAKSS</sequence>
<dbReference type="SFLD" id="SFLDS00005">
    <property type="entry name" value="Isoprenoid_Synthase_Type_I"/>
    <property type="match status" value="1"/>
</dbReference>
<dbReference type="SFLD" id="SFLDG01018">
    <property type="entry name" value="Squalene/Phytoene_Synthase_Lik"/>
    <property type="match status" value="1"/>
</dbReference>
<accession>A0A7J7I971</accession>